<evidence type="ECO:0000256" key="2">
    <source>
        <dbReference type="ARBA" id="ARBA00005992"/>
    </source>
</evidence>
<dbReference type="Proteomes" id="UP001210865">
    <property type="component" value="Chromosome"/>
</dbReference>
<dbReference type="SUPFAM" id="SSF141523">
    <property type="entry name" value="L,D-transpeptidase catalytic domain-like"/>
    <property type="match status" value="1"/>
</dbReference>
<evidence type="ECO:0000256" key="5">
    <source>
        <dbReference type="ARBA" id="ARBA00022984"/>
    </source>
</evidence>
<reference evidence="9 10" key="1">
    <citation type="submission" date="2022-12" db="EMBL/GenBank/DDBJ databases">
        <title>Sphingomonas abieness sp. nov., an endophytic bacterium isolated from Abies koreana.</title>
        <authorList>
            <person name="Jiang L."/>
            <person name="Lee J."/>
        </authorList>
    </citation>
    <scope>NUCLEOTIDE SEQUENCE [LARGE SCALE GENOMIC DNA]</scope>
    <source>
        <strain evidence="10">PAMB 00755</strain>
    </source>
</reference>
<keyword evidence="10" id="KW-1185">Reference proteome</keyword>
<dbReference type="Pfam" id="PF03734">
    <property type="entry name" value="YkuD"/>
    <property type="match status" value="1"/>
</dbReference>
<dbReference type="CDD" id="cd16913">
    <property type="entry name" value="YkuD_like"/>
    <property type="match status" value="1"/>
</dbReference>
<evidence type="ECO:0000256" key="1">
    <source>
        <dbReference type="ARBA" id="ARBA00004752"/>
    </source>
</evidence>
<evidence type="ECO:0000313" key="10">
    <source>
        <dbReference type="Proteomes" id="UP001210865"/>
    </source>
</evidence>
<evidence type="ECO:0000256" key="6">
    <source>
        <dbReference type="ARBA" id="ARBA00023316"/>
    </source>
</evidence>
<feature type="active site" description="Nucleophile" evidence="7">
    <location>
        <position position="124"/>
    </location>
</feature>
<dbReference type="PANTHER" id="PTHR30582">
    <property type="entry name" value="L,D-TRANSPEPTIDASE"/>
    <property type="match status" value="1"/>
</dbReference>
<organism evidence="9 10">
    <name type="scientific">Sphingomonas abietis</name>
    <dbReference type="NCBI Taxonomy" id="3012344"/>
    <lineage>
        <taxon>Bacteria</taxon>
        <taxon>Pseudomonadati</taxon>
        <taxon>Pseudomonadota</taxon>
        <taxon>Alphaproteobacteria</taxon>
        <taxon>Sphingomonadales</taxon>
        <taxon>Sphingomonadaceae</taxon>
        <taxon>Sphingomonas</taxon>
    </lineage>
</organism>
<dbReference type="PIRSF" id="PIRSF029342">
    <property type="entry name" value="UCP029342_ErfK/YbiS/YcfS/YnhG"/>
    <property type="match status" value="1"/>
</dbReference>
<dbReference type="EMBL" id="CP115174">
    <property type="protein sequence ID" value="WBO24610.1"/>
    <property type="molecule type" value="Genomic_DNA"/>
</dbReference>
<feature type="domain" description="L,D-TPase catalytic" evidence="8">
    <location>
        <begin position="39"/>
        <end position="148"/>
    </location>
</feature>
<dbReference type="PANTHER" id="PTHR30582:SF2">
    <property type="entry name" value="L,D-TRANSPEPTIDASE YCIB-RELATED"/>
    <property type="match status" value="1"/>
</dbReference>
<accession>A0ABY7NSY1</accession>
<keyword evidence="3" id="KW-0808">Transferase</keyword>
<protein>
    <submittedName>
        <fullName evidence="9">L,D-transpeptidase</fullName>
    </submittedName>
</protein>
<keyword evidence="4 7" id="KW-0133">Cell shape</keyword>
<dbReference type="RefSeq" id="WP_270079230.1">
    <property type="nucleotide sequence ID" value="NZ_CP115174.1"/>
</dbReference>
<dbReference type="PROSITE" id="PS52029">
    <property type="entry name" value="LD_TPASE"/>
    <property type="match status" value="1"/>
</dbReference>
<evidence type="ECO:0000256" key="3">
    <source>
        <dbReference type="ARBA" id="ARBA00022679"/>
    </source>
</evidence>
<comment type="pathway">
    <text evidence="1 7">Cell wall biogenesis; peptidoglycan biosynthesis.</text>
</comment>
<comment type="similarity">
    <text evidence="2">Belongs to the YkuD family.</text>
</comment>
<evidence type="ECO:0000256" key="4">
    <source>
        <dbReference type="ARBA" id="ARBA00022960"/>
    </source>
</evidence>
<dbReference type="NCBIfam" id="NF004785">
    <property type="entry name" value="PRK06132.1-2"/>
    <property type="match status" value="1"/>
</dbReference>
<sequence>MGALAQEAVIGAGSVANAIHALKAGEFLWAPEVAPSGPVLVIVSIETQRANVYRNGVLIGVSTASIGKAGHETPIGIFTILQKQMEHKSNLYDDAPMPFMQRLTWEGVAMHAGNLPGYPASHGCIRLPLVFACDLYGVSKLGMTVVVTDGASVPRVAPTPDILNDMAGMAETSDTASVWQPERAPTGPLSIVISGADRRLLVLRNGVVIGSTPISMKEPIIAPKAFSLRSVEGSVLHWMQLPLPGEAVTDAEPADTSKMWIPDPFRRKLAAILAPGATVVMTPDTLAQGDTGHALTVIAGQDEK</sequence>
<dbReference type="InterPro" id="IPR005490">
    <property type="entry name" value="LD_TPept_cat_dom"/>
</dbReference>
<feature type="active site" description="Proton donor/acceptor" evidence="7">
    <location>
        <position position="111"/>
    </location>
</feature>
<dbReference type="Gene3D" id="2.40.440.10">
    <property type="entry name" value="L,D-transpeptidase catalytic domain-like"/>
    <property type="match status" value="1"/>
</dbReference>
<gene>
    <name evidence="9" type="ORF">PBT88_10615</name>
</gene>
<name>A0ABY7NSY1_9SPHN</name>
<evidence type="ECO:0000313" key="9">
    <source>
        <dbReference type="EMBL" id="WBO24610.1"/>
    </source>
</evidence>
<dbReference type="InterPro" id="IPR016915">
    <property type="entry name" value="UCP029342"/>
</dbReference>
<proteinExistence type="inferred from homology"/>
<keyword evidence="5 7" id="KW-0573">Peptidoglycan synthesis</keyword>
<evidence type="ECO:0000256" key="7">
    <source>
        <dbReference type="PROSITE-ProRule" id="PRU01373"/>
    </source>
</evidence>
<dbReference type="InterPro" id="IPR050979">
    <property type="entry name" value="LD-transpeptidase"/>
</dbReference>
<keyword evidence="6 7" id="KW-0961">Cell wall biogenesis/degradation</keyword>
<evidence type="ECO:0000259" key="8">
    <source>
        <dbReference type="PROSITE" id="PS52029"/>
    </source>
</evidence>
<dbReference type="InterPro" id="IPR038063">
    <property type="entry name" value="Transpep_catalytic_dom"/>
</dbReference>